<comment type="pathway">
    <text evidence="3">Cofactor biosynthesis; tetrahydrofolylpolyglutamate biosynthesis.</text>
</comment>
<evidence type="ECO:0000256" key="4">
    <source>
        <dbReference type="ARBA" id="ARBA00008276"/>
    </source>
</evidence>
<keyword evidence="13" id="KW-0289">Folate biosynthesis</keyword>
<dbReference type="InterPro" id="IPR004101">
    <property type="entry name" value="Mur_ligase_C"/>
</dbReference>
<keyword evidence="12" id="KW-0460">Magnesium</keyword>
<dbReference type="SUPFAM" id="SSF53244">
    <property type="entry name" value="MurD-like peptide ligases, peptide-binding domain"/>
    <property type="match status" value="1"/>
</dbReference>
<dbReference type="EC" id="6.3.2.17" evidence="6"/>
<evidence type="ECO:0000256" key="18">
    <source>
        <dbReference type="ARBA" id="ARBA00047808"/>
    </source>
</evidence>
<protein>
    <recommendedName>
        <fullName evidence="7">Dihydrofolate synthase/folylpolyglutamate synthase</fullName>
        <ecNumber evidence="5">6.3.2.12</ecNumber>
        <ecNumber evidence="6">6.3.2.17</ecNumber>
    </recommendedName>
    <alternativeName>
        <fullName evidence="16">Folylpoly-gamma-glutamate synthetase-dihydrofolate synthetase</fullName>
    </alternativeName>
    <alternativeName>
        <fullName evidence="14">Folylpolyglutamate synthetase</fullName>
    </alternativeName>
    <alternativeName>
        <fullName evidence="15">Tetrahydrofolylpolyglutamate synthase</fullName>
    </alternativeName>
</protein>
<evidence type="ECO:0000256" key="21">
    <source>
        <dbReference type="PIRNR" id="PIRNR001563"/>
    </source>
</evidence>
<accession>A0ABU3GU48</accession>
<dbReference type="InterPro" id="IPR036615">
    <property type="entry name" value="Mur_ligase_C_dom_sf"/>
</dbReference>
<comment type="pathway">
    <text evidence="2">Cofactor biosynthesis; tetrahydrofolate biosynthesis; 7,8-dihydrofolate from 2-amino-4-hydroxy-6-hydroxymethyl-7,8-dihydropteridine diphosphate and 4-aminobenzoate: step 2/2.</text>
</comment>
<gene>
    <name evidence="24" type="ORF">QE417_001559</name>
</gene>
<evidence type="ECO:0000256" key="10">
    <source>
        <dbReference type="ARBA" id="ARBA00022741"/>
    </source>
</evidence>
<feature type="domain" description="Mur ligase central" evidence="23">
    <location>
        <begin position="51"/>
        <end position="278"/>
    </location>
</feature>
<evidence type="ECO:0000256" key="15">
    <source>
        <dbReference type="ARBA" id="ARBA00030592"/>
    </source>
</evidence>
<dbReference type="Gene3D" id="3.40.1190.10">
    <property type="entry name" value="Mur-like, catalytic domain"/>
    <property type="match status" value="1"/>
</dbReference>
<keyword evidence="25" id="KW-1185">Reference proteome</keyword>
<comment type="catalytic activity">
    <reaction evidence="19">
        <text>(6R)-5,10-methylenetetrahydrofolyl-(gamma-L-Glu)(n) + L-glutamate + ATP = (6R)-5,10-methylenetetrahydrofolyl-(gamma-L-Glu)(n+1) + ADP + phosphate + H(+)</text>
        <dbReference type="Rhea" id="RHEA:51912"/>
        <dbReference type="Rhea" id="RHEA-COMP:13257"/>
        <dbReference type="Rhea" id="RHEA-COMP:13258"/>
        <dbReference type="ChEBI" id="CHEBI:15378"/>
        <dbReference type="ChEBI" id="CHEBI:29985"/>
        <dbReference type="ChEBI" id="CHEBI:30616"/>
        <dbReference type="ChEBI" id="CHEBI:43474"/>
        <dbReference type="ChEBI" id="CHEBI:136572"/>
        <dbReference type="ChEBI" id="CHEBI:456216"/>
        <dbReference type="EC" id="6.3.2.17"/>
    </reaction>
</comment>
<evidence type="ECO:0000256" key="17">
    <source>
        <dbReference type="ARBA" id="ARBA00047493"/>
    </source>
</evidence>
<evidence type="ECO:0000256" key="13">
    <source>
        <dbReference type="ARBA" id="ARBA00022909"/>
    </source>
</evidence>
<evidence type="ECO:0000256" key="20">
    <source>
        <dbReference type="ARBA" id="ARBA00049161"/>
    </source>
</evidence>
<keyword evidence="11 21" id="KW-0067">ATP-binding</keyword>
<evidence type="ECO:0000256" key="14">
    <source>
        <dbReference type="ARBA" id="ARBA00030048"/>
    </source>
</evidence>
<comment type="function">
    <text evidence="1">Functions in two distinct reactions of the de novo folate biosynthetic pathway. Catalyzes the addition of a glutamate residue to dihydropteroate (7,8-dihydropteroate or H2Pte) to form dihydrofolate (7,8-dihydrofolate monoglutamate or H2Pte-Glu). Also catalyzes successive additions of L-glutamate to tetrahydrofolate or 10-formyltetrahydrofolate or 5,10-methylenetetrahydrofolate, leading to folylpolyglutamate derivatives.</text>
</comment>
<evidence type="ECO:0000256" key="12">
    <source>
        <dbReference type="ARBA" id="ARBA00022842"/>
    </source>
</evidence>
<evidence type="ECO:0000256" key="19">
    <source>
        <dbReference type="ARBA" id="ARBA00049035"/>
    </source>
</evidence>
<evidence type="ECO:0000313" key="24">
    <source>
        <dbReference type="EMBL" id="MDT3402487.1"/>
    </source>
</evidence>
<dbReference type="PIRSF" id="PIRSF001563">
    <property type="entry name" value="Folylpolyglu_synth"/>
    <property type="match status" value="1"/>
</dbReference>
<comment type="catalytic activity">
    <reaction evidence="18">
        <text>10-formyltetrahydrofolyl-(gamma-L-Glu)(n) + L-glutamate + ATP = 10-formyltetrahydrofolyl-(gamma-L-Glu)(n+1) + ADP + phosphate + H(+)</text>
        <dbReference type="Rhea" id="RHEA:51904"/>
        <dbReference type="Rhea" id="RHEA-COMP:13088"/>
        <dbReference type="Rhea" id="RHEA-COMP:14300"/>
        <dbReference type="ChEBI" id="CHEBI:15378"/>
        <dbReference type="ChEBI" id="CHEBI:29985"/>
        <dbReference type="ChEBI" id="CHEBI:30616"/>
        <dbReference type="ChEBI" id="CHEBI:43474"/>
        <dbReference type="ChEBI" id="CHEBI:134413"/>
        <dbReference type="ChEBI" id="CHEBI:456216"/>
        <dbReference type="EC" id="6.3.2.17"/>
    </reaction>
</comment>
<dbReference type="InterPro" id="IPR018109">
    <property type="entry name" value="Folylpolyglutamate_synth_CS"/>
</dbReference>
<evidence type="ECO:0000259" key="23">
    <source>
        <dbReference type="Pfam" id="PF08245"/>
    </source>
</evidence>
<sequence length="436" mass="48186">MNYNETLTYLYTQLPMFTRVGASAFKKDLTNTIALCERLDNPQHKFKSIHIGGTNGKGSTSHMLAAVLQTAGYKTGLYTSPHLKDFRERVRINGEMISEDEVVDFVAQHKADFEEIEPSFFEMTVALAFDVFARHKVDIAIIEVGLGGRLDSTNVITPLLSIITNIGWDHMNMLGNTLPQIATEKAGIIKPGIPVIVGEYQPEVADVFMQKAKDEDSELKFASERWVVESQYSRVGSQDKAQLISITVTSTHNPQLTTHNLTLDLTGTYQLKNVSNVLSAVEELRKQGFIITDEHVTEGLAHVKELTGLQGRWHTLSTSPLTICDTGHNPDGIAEVLKNIASVKYEHLHFVIGMVNDKDITKVLNMLPKDATYYFCKPDIPRGLEALLLKEQAEATGLHGQIYSSVPEALKAAQQTATQKDLVFAGGSTFVVAEIV</sequence>
<dbReference type="InterPro" id="IPR001645">
    <property type="entry name" value="Folylpolyglutamate_synth"/>
</dbReference>
<dbReference type="EC" id="6.3.2.12" evidence="5"/>
<keyword evidence="9" id="KW-0479">Metal-binding</keyword>
<comment type="caution">
    <text evidence="24">The sequence shown here is derived from an EMBL/GenBank/DDBJ whole genome shotgun (WGS) entry which is preliminary data.</text>
</comment>
<name>A0ABU3GU48_9SPHI</name>
<dbReference type="PROSITE" id="PS01012">
    <property type="entry name" value="FOLYLPOLYGLU_SYNT_2"/>
    <property type="match status" value="1"/>
</dbReference>
<evidence type="ECO:0000256" key="5">
    <source>
        <dbReference type="ARBA" id="ARBA00013023"/>
    </source>
</evidence>
<comment type="catalytic activity">
    <reaction evidence="17">
        <text>(6S)-5,6,7,8-tetrahydrofolyl-(gamma-L-Glu)(n) + L-glutamate + ATP = (6S)-5,6,7,8-tetrahydrofolyl-(gamma-L-Glu)(n+1) + ADP + phosphate + H(+)</text>
        <dbReference type="Rhea" id="RHEA:10580"/>
        <dbReference type="Rhea" id="RHEA-COMP:14738"/>
        <dbReference type="Rhea" id="RHEA-COMP:14740"/>
        <dbReference type="ChEBI" id="CHEBI:15378"/>
        <dbReference type="ChEBI" id="CHEBI:29985"/>
        <dbReference type="ChEBI" id="CHEBI:30616"/>
        <dbReference type="ChEBI" id="CHEBI:43474"/>
        <dbReference type="ChEBI" id="CHEBI:141005"/>
        <dbReference type="ChEBI" id="CHEBI:456216"/>
        <dbReference type="EC" id="6.3.2.17"/>
    </reaction>
</comment>
<proteinExistence type="inferred from homology"/>
<organism evidence="24 25">
    <name type="scientific">Mucilaginibacter terrae</name>
    <dbReference type="NCBI Taxonomy" id="1955052"/>
    <lineage>
        <taxon>Bacteria</taxon>
        <taxon>Pseudomonadati</taxon>
        <taxon>Bacteroidota</taxon>
        <taxon>Sphingobacteriia</taxon>
        <taxon>Sphingobacteriales</taxon>
        <taxon>Sphingobacteriaceae</taxon>
        <taxon>Mucilaginibacter</taxon>
    </lineage>
</organism>
<dbReference type="InterPro" id="IPR013221">
    <property type="entry name" value="Mur_ligase_cen"/>
</dbReference>
<dbReference type="SUPFAM" id="SSF53623">
    <property type="entry name" value="MurD-like peptide ligases, catalytic domain"/>
    <property type="match status" value="1"/>
</dbReference>
<comment type="catalytic activity">
    <reaction evidence="20">
        <text>7,8-dihydropteroate + L-glutamate + ATP = 7,8-dihydrofolate + ADP + phosphate + H(+)</text>
        <dbReference type="Rhea" id="RHEA:23584"/>
        <dbReference type="ChEBI" id="CHEBI:15378"/>
        <dbReference type="ChEBI" id="CHEBI:17839"/>
        <dbReference type="ChEBI" id="CHEBI:29985"/>
        <dbReference type="ChEBI" id="CHEBI:30616"/>
        <dbReference type="ChEBI" id="CHEBI:43474"/>
        <dbReference type="ChEBI" id="CHEBI:57451"/>
        <dbReference type="ChEBI" id="CHEBI:456216"/>
        <dbReference type="EC" id="6.3.2.12"/>
    </reaction>
</comment>
<dbReference type="NCBIfam" id="TIGR01499">
    <property type="entry name" value="folC"/>
    <property type="match status" value="1"/>
</dbReference>
<evidence type="ECO:0000256" key="6">
    <source>
        <dbReference type="ARBA" id="ARBA00013025"/>
    </source>
</evidence>
<evidence type="ECO:0000256" key="1">
    <source>
        <dbReference type="ARBA" id="ARBA00002714"/>
    </source>
</evidence>
<dbReference type="InterPro" id="IPR036565">
    <property type="entry name" value="Mur-like_cat_sf"/>
</dbReference>
<feature type="domain" description="Mur ligase C-terminal" evidence="22">
    <location>
        <begin position="311"/>
        <end position="428"/>
    </location>
</feature>
<evidence type="ECO:0000256" key="11">
    <source>
        <dbReference type="ARBA" id="ARBA00022840"/>
    </source>
</evidence>
<reference evidence="25" key="1">
    <citation type="submission" date="2023-07" db="EMBL/GenBank/DDBJ databases">
        <title>Functional and genomic diversity of the sorghum phyllosphere microbiome.</title>
        <authorList>
            <person name="Shade A."/>
        </authorList>
    </citation>
    <scope>NUCLEOTIDE SEQUENCE [LARGE SCALE GENOMIC DNA]</scope>
    <source>
        <strain evidence="25">SORGH_AS_0422</strain>
    </source>
</reference>
<dbReference type="Pfam" id="PF02875">
    <property type="entry name" value="Mur_ligase_C"/>
    <property type="match status" value="1"/>
</dbReference>
<keyword evidence="8 21" id="KW-0436">Ligase</keyword>
<evidence type="ECO:0000313" key="25">
    <source>
        <dbReference type="Proteomes" id="UP001258315"/>
    </source>
</evidence>
<evidence type="ECO:0000256" key="7">
    <source>
        <dbReference type="ARBA" id="ARBA00019357"/>
    </source>
</evidence>
<dbReference type="PANTHER" id="PTHR11136">
    <property type="entry name" value="FOLYLPOLYGLUTAMATE SYNTHASE-RELATED"/>
    <property type="match status" value="1"/>
</dbReference>
<evidence type="ECO:0000256" key="2">
    <source>
        <dbReference type="ARBA" id="ARBA00004799"/>
    </source>
</evidence>
<dbReference type="EMBL" id="JAVLVU010000001">
    <property type="protein sequence ID" value="MDT3402487.1"/>
    <property type="molecule type" value="Genomic_DNA"/>
</dbReference>
<evidence type="ECO:0000259" key="22">
    <source>
        <dbReference type="Pfam" id="PF02875"/>
    </source>
</evidence>
<evidence type="ECO:0000256" key="16">
    <source>
        <dbReference type="ARBA" id="ARBA00032510"/>
    </source>
</evidence>
<comment type="similarity">
    <text evidence="4 21">Belongs to the folylpolyglutamate synthase family.</text>
</comment>
<evidence type="ECO:0000256" key="3">
    <source>
        <dbReference type="ARBA" id="ARBA00005150"/>
    </source>
</evidence>
<dbReference type="RefSeq" id="WP_311949006.1">
    <property type="nucleotide sequence ID" value="NZ_JAVLVU010000001.1"/>
</dbReference>
<dbReference type="GO" id="GO:0004326">
    <property type="term" value="F:tetrahydrofolylpolyglutamate synthase activity"/>
    <property type="evidence" value="ECO:0007669"/>
    <property type="project" value="UniProtKB-EC"/>
</dbReference>
<dbReference type="GO" id="GO:0008841">
    <property type="term" value="F:dihydrofolate synthase activity"/>
    <property type="evidence" value="ECO:0007669"/>
    <property type="project" value="UniProtKB-EC"/>
</dbReference>
<dbReference type="Pfam" id="PF08245">
    <property type="entry name" value="Mur_ligase_M"/>
    <property type="match status" value="1"/>
</dbReference>
<evidence type="ECO:0000256" key="8">
    <source>
        <dbReference type="ARBA" id="ARBA00022598"/>
    </source>
</evidence>
<evidence type="ECO:0000256" key="9">
    <source>
        <dbReference type="ARBA" id="ARBA00022723"/>
    </source>
</evidence>
<keyword evidence="10 21" id="KW-0547">Nucleotide-binding</keyword>
<dbReference type="Gene3D" id="3.90.190.20">
    <property type="entry name" value="Mur ligase, C-terminal domain"/>
    <property type="match status" value="1"/>
</dbReference>
<dbReference type="Proteomes" id="UP001258315">
    <property type="component" value="Unassembled WGS sequence"/>
</dbReference>
<dbReference type="PANTHER" id="PTHR11136:SF0">
    <property type="entry name" value="DIHYDROFOLATE SYNTHETASE-RELATED"/>
    <property type="match status" value="1"/>
</dbReference>